<protein>
    <submittedName>
        <fullName evidence="1">Uncharacterized protein</fullName>
    </submittedName>
</protein>
<proteinExistence type="predicted"/>
<reference evidence="1" key="1">
    <citation type="submission" date="2020-05" db="EMBL/GenBank/DDBJ databases">
        <authorList>
            <person name="Chiriac C."/>
            <person name="Salcher M."/>
            <person name="Ghai R."/>
            <person name="Kavagutti S V."/>
        </authorList>
    </citation>
    <scope>NUCLEOTIDE SEQUENCE</scope>
</reference>
<sequence>MLINLTAKLCNYRYIKDDLFQEFLLILCNKSEEFLINKMNEGQFISYCSNVIDGLNKNRFRDKKLINTKNTLVERNDIFELNFEISDECYNFEIDNKFNKTVKFVKEQPFKAEILFKSVVSSTRQIAQDLGINQRKLIYDNNKFKSEIKNKLK</sequence>
<name>A0A6J5S627_9CAUD</name>
<accession>A0A6J5S627</accession>
<gene>
    <name evidence="1" type="ORF">UFOVP1393_11</name>
</gene>
<evidence type="ECO:0000313" key="1">
    <source>
        <dbReference type="EMBL" id="CAB4203949.1"/>
    </source>
</evidence>
<dbReference type="EMBL" id="LR797338">
    <property type="protein sequence ID" value="CAB4203949.1"/>
    <property type="molecule type" value="Genomic_DNA"/>
</dbReference>
<organism evidence="1">
    <name type="scientific">uncultured Caudovirales phage</name>
    <dbReference type="NCBI Taxonomy" id="2100421"/>
    <lineage>
        <taxon>Viruses</taxon>
        <taxon>Duplodnaviria</taxon>
        <taxon>Heunggongvirae</taxon>
        <taxon>Uroviricota</taxon>
        <taxon>Caudoviricetes</taxon>
        <taxon>Peduoviridae</taxon>
        <taxon>Maltschvirus</taxon>
        <taxon>Maltschvirus maltsch</taxon>
    </lineage>
</organism>